<accession>A0A1Q8S969</accession>
<dbReference type="Pfam" id="PF00383">
    <property type="entry name" value="dCMP_cyt_deam_1"/>
    <property type="match status" value="1"/>
</dbReference>
<gene>
    <name evidence="2" type="ORF">CCHL11_02502</name>
</gene>
<dbReference type="InterPro" id="IPR016193">
    <property type="entry name" value="Cytidine_deaminase-like"/>
</dbReference>
<keyword evidence="3" id="KW-1185">Reference proteome</keyword>
<protein>
    <recommendedName>
        <fullName evidence="1">CMP/dCMP-type deaminase domain-containing protein</fullName>
    </recommendedName>
</protein>
<evidence type="ECO:0000313" key="2">
    <source>
        <dbReference type="EMBL" id="OLN97962.1"/>
    </source>
</evidence>
<feature type="domain" description="CMP/dCMP-type deaminase" evidence="1">
    <location>
        <begin position="10"/>
        <end position="149"/>
    </location>
</feature>
<name>A0A1Q8S969_9PEZI</name>
<reference evidence="2 3" key="1">
    <citation type="submission" date="2016-11" db="EMBL/GenBank/DDBJ databases">
        <title>Draft Genome Assembly of Colletotrichum chlorophyti a pathogen of herbaceous plants.</title>
        <authorList>
            <person name="Gan P."/>
            <person name="Narusaka M."/>
            <person name="Tsushima A."/>
            <person name="Narusaka Y."/>
            <person name="Takano Y."/>
            <person name="Shirasu K."/>
        </authorList>
    </citation>
    <scope>NUCLEOTIDE SEQUENCE [LARGE SCALE GENOMIC DNA]</scope>
    <source>
        <strain evidence="2 3">NTL11</strain>
    </source>
</reference>
<dbReference type="OrthoDB" id="9980836at2759"/>
<proteinExistence type="predicted"/>
<dbReference type="EMBL" id="MPGH01000002">
    <property type="protein sequence ID" value="OLN97962.1"/>
    <property type="molecule type" value="Genomic_DNA"/>
</dbReference>
<dbReference type="Gene3D" id="3.40.140.10">
    <property type="entry name" value="Cytidine Deaminase, domain 2"/>
    <property type="match status" value="1"/>
</dbReference>
<dbReference type="SUPFAM" id="SSF53927">
    <property type="entry name" value="Cytidine deaminase-like"/>
    <property type="match status" value="1"/>
</dbReference>
<comment type="caution">
    <text evidence="2">The sequence shown here is derived from an EMBL/GenBank/DDBJ whole genome shotgun (WGS) entry which is preliminary data.</text>
</comment>
<dbReference type="GO" id="GO:0006139">
    <property type="term" value="P:nucleobase-containing compound metabolic process"/>
    <property type="evidence" value="ECO:0007669"/>
    <property type="project" value="UniProtKB-ARBA"/>
</dbReference>
<dbReference type="InterPro" id="IPR002125">
    <property type="entry name" value="CMP_dCMP_dom"/>
</dbReference>
<dbReference type="STRING" id="708187.A0A1Q8S969"/>
<dbReference type="GO" id="GO:0003824">
    <property type="term" value="F:catalytic activity"/>
    <property type="evidence" value="ECO:0007669"/>
    <property type="project" value="InterPro"/>
</dbReference>
<dbReference type="Proteomes" id="UP000186583">
    <property type="component" value="Unassembled WGS sequence"/>
</dbReference>
<dbReference type="PROSITE" id="PS51747">
    <property type="entry name" value="CYT_DCMP_DEAMINASES_2"/>
    <property type="match status" value="1"/>
</dbReference>
<evidence type="ECO:0000313" key="3">
    <source>
        <dbReference type="Proteomes" id="UP000186583"/>
    </source>
</evidence>
<organism evidence="2 3">
    <name type="scientific">Colletotrichum chlorophyti</name>
    <dbReference type="NCBI Taxonomy" id="708187"/>
    <lineage>
        <taxon>Eukaryota</taxon>
        <taxon>Fungi</taxon>
        <taxon>Dikarya</taxon>
        <taxon>Ascomycota</taxon>
        <taxon>Pezizomycotina</taxon>
        <taxon>Sordariomycetes</taxon>
        <taxon>Hypocreomycetidae</taxon>
        <taxon>Glomerellales</taxon>
        <taxon>Glomerellaceae</taxon>
        <taxon>Colletotrichum</taxon>
    </lineage>
</organism>
<evidence type="ECO:0000259" key="1">
    <source>
        <dbReference type="PROSITE" id="PS51747"/>
    </source>
</evidence>
<sequence length="224" mass="25158">MADEAPLPHRDPKAFLSALLNLTESRIVPLTRRGVSSGSKLFGAAILSSANLEPFTVATNDERTSPLLHGEINCIQQFFTTTHPDPSTRPDPRTACVFFATHEPCSLCLSGIAWSGFREVYYLFTYEDSRDLFAIPHDINILEEVFRVRAEGEGDEALGRRALYNRNNKFFTARSVADLVEELPEEERARWRAEVERVKGLYNALSDTYQEGKKAGAKSSSVWK</sequence>
<dbReference type="AlphaFoldDB" id="A0A1Q8S969"/>